<comment type="caution">
    <text evidence="1">The sequence shown here is derived from an EMBL/GenBank/DDBJ whole genome shotgun (WGS) entry which is preliminary data.</text>
</comment>
<dbReference type="EMBL" id="AJWZ01011041">
    <property type="protein sequence ID" value="EKC46685.1"/>
    <property type="molecule type" value="Genomic_DNA"/>
</dbReference>
<proteinExistence type="predicted"/>
<evidence type="ECO:0000313" key="1">
    <source>
        <dbReference type="EMBL" id="EKC46685.1"/>
    </source>
</evidence>
<accession>K1RZ27</accession>
<sequence>MRWQLVCIVGISLFQQGSKISEQKILNQMQQATIGGLTAEQIESSEKRT</sequence>
<name>K1RZ27_9ZZZZ</name>
<dbReference type="AlphaFoldDB" id="K1RZ27"/>
<gene>
    <name evidence="1" type="ORF">OBE_16130</name>
</gene>
<protein>
    <submittedName>
        <fullName evidence="1">Uncharacterized protein</fullName>
    </submittedName>
</protein>
<reference evidence="1" key="1">
    <citation type="journal article" date="2013" name="Environ. Microbiol.">
        <title>Microbiota from the distal guts of lean and obese adolescents exhibit partial functional redundancy besides clear differences in community structure.</title>
        <authorList>
            <person name="Ferrer M."/>
            <person name="Ruiz A."/>
            <person name="Lanza F."/>
            <person name="Haange S.B."/>
            <person name="Oberbach A."/>
            <person name="Till H."/>
            <person name="Bargiela R."/>
            <person name="Campoy C."/>
            <person name="Segura M.T."/>
            <person name="Richter M."/>
            <person name="von Bergen M."/>
            <person name="Seifert J."/>
            <person name="Suarez A."/>
        </authorList>
    </citation>
    <scope>NUCLEOTIDE SEQUENCE</scope>
</reference>
<organism evidence="1">
    <name type="scientific">human gut metagenome</name>
    <dbReference type="NCBI Taxonomy" id="408170"/>
    <lineage>
        <taxon>unclassified sequences</taxon>
        <taxon>metagenomes</taxon>
        <taxon>organismal metagenomes</taxon>
    </lineage>
</organism>